<gene>
    <name evidence="1" type="ORF">PSNMU_V1.4_AUG-EV-PASAV3_0027810</name>
</gene>
<evidence type="ECO:0000313" key="2">
    <source>
        <dbReference type="Proteomes" id="UP000291116"/>
    </source>
</evidence>
<dbReference type="SUPFAM" id="SSF51197">
    <property type="entry name" value="Clavaminate synthase-like"/>
    <property type="match status" value="1"/>
</dbReference>
<dbReference type="OrthoDB" id="203116at2759"/>
<protein>
    <recommendedName>
        <fullName evidence="3">Fe2OG dioxygenase domain-containing protein</fullName>
    </recommendedName>
</protein>
<keyword evidence="2" id="KW-1185">Reference proteome</keyword>
<evidence type="ECO:0008006" key="3">
    <source>
        <dbReference type="Google" id="ProtNLM"/>
    </source>
</evidence>
<name>A0A448Z208_9STRA</name>
<dbReference type="Proteomes" id="UP000291116">
    <property type="component" value="Unassembled WGS sequence"/>
</dbReference>
<dbReference type="InterPro" id="IPR037151">
    <property type="entry name" value="AlkB-like_sf"/>
</dbReference>
<accession>A0A448Z208</accession>
<proteinExistence type="predicted"/>
<dbReference type="Gene3D" id="2.60.120.590">
    <property type="entry name" value="Alpha-ketoglutarate-dependent dioxygenase AlkB-like"/>
    <property type="match status" value="1"/>
</dbReference>
<dbReference type="EMBL" id="CAACVS010000075">
    <property type="protein sequence ID" value="VEU36034.1"/>
    <property type="molecule type" value="Genomic_DNA"/>
</dbReference>
<reference evidence="1 2" key="1">
    <citation type="submission" date="2019-01" db="EMBL/GenBank/DDBJ databases">
        <authorList>
            <person name="Ferrante I. M."/>
        </authorList>
    </citation>
    <scope>NUCLEOTIDE SEQUENCE [LARGE SCALE GENOMIC DNA]</scope>
    <source>
        <strain evidence="1 2">B856</strain>
    </source>
</reference>
<sequence>MSYSADGGSSSGTPEDLVVTDGPRWHLLTGALTLEEQVRLFSFIHERDATNWDKLMPCMNPTPKTLELVQKEGAQPARVLSYGPDDETAVVEMVTKAIGILQWRQSIKSVTVATIRYCASGSHPCIGSCFPPHIDHCNDGSSVVLFSLGRTATFHIQTPGMAQRHTFDMNSGDVLVFDPSSEAAVVHGVASVASGEEGSVRGDELVARFDVLRSSRFGVQCRVSFVE</sequence>
<dbReference type="AlphaFoldDB" id="A0A448Z208"/>
<evidence type="ECO:0000313" key="1">
    <source>
        <dbReference type="EMBL" id="VEU36034.1"/>
    </source>
</evidence>
<organism evidence="1 2">
    <name type="scientific">Pseudo-nitzschia multistriata</name>
    <dbReference type="NCBI Taxonomy" id="183589"/>
    <lineage>
        <taxon>Eukaryota</taxon>
        <taxon>Sar</taxon>
        <taxon>Stramenopiles</taxon>
        <taxon>Ochrophyta</taxon>
        <taxon>Bacillariophyta</taxon>
        <taxon>Bacillariophyceae</taxon>
        <taxon>Bacillariophycidae</taxon>
        <taxon>Bacillariales</taxon>
        <taxon>Bacillariaceae</taxon>
        <taxon>Pseudo-nitzschia</taxon>
    </lineage>
</organism>